<keyword evidence="3" id="KW-0808">Transferase</keyword>
<dbReference type="OrthoDB" id="5242303at2"/>
<dbReference type="NCBIfam" id="NF038066">
    <property type="entry name" value="MptB"/>
    <property type="match status" value="1"/>
</dbReference>
<dbReference type="Pfam" id="PF26314">
    <property type="entry name" value="MptA_B_family"/>
    <property type="match status" value="1"/>
</dbReference>
<dbReference type="EMBL" id="NMVQ01000044">
    <property type="protein sequence ID" value="OYO18393.1"/>
    <property type="molecule type" value="Genomic_DNA"/>
</dbReference>
<organism evidence="10 11">
    <name type="scientific">Enemella dayhoffiae</name>
    <dbReference type="NCBI Taxonomy" id="2016507"/>
    <lineage>
        <taxon>Bacteria</taxon>
        <taxon>Bacillati</taxon>
        <taxon>Actinomycetota</taxon>
        <taxon>Actinomycetes</taxon>
        <taxon>Propionibacteriales</taxon>
        <taxon>Propionibacteriaceae</taxon>
        <taxon>Enemella</taxon>
    </lineage>
</organism>
<evidence type="ECO:0000313" key="11">
    <source>
        <dbReference type="Proteomes" id="UP000216311"/>
    </source>
</evidence>
<keyword evidence="2" id="KW-0328">Glycosyltransferase</keyword>
<feature type="transmembrane region" description="Helical" evidence="9">
    <location>
        <begin position="195"/>
        <end position="216"/>
    </location>
</feature>
<evidence type="ECO:0000256" key="9">
    <source>
        <dbReference type="SAM" id="Phobius"/>
    </source>
</evidence>
<evidence type="ECO:0000256" key="5">
    <source>
        <dbReference type="ARBA" id="ARBA00022989"/>
    </source>
</evidence>
<feature type="transmembrane region" description="Helical" evidence="9">
    <location>
        <begin position="236"/>
        <end position="259"/>
    </location>
</feature>
<name>A0A255GUX9_9ACTN</name>
<evidence type="ECO:0000256" key="3">
    <source>
        <dbReference type="ARBA" id="ARBA00022679"/>
    </source>
</evidence>
<evidence type="ECO:0000313" key="10">
    <source>
        <dbReference type="EMBL" id="OYO18393.1"/>
    </source>
</evidence>
<gene>
    <name evidence="10" type="ORF">CGZ93_15520</name>
</gene>
<keyword evidence="6 9" id="KW-0472">Membrane</keyword>
<feature type="transmembrane region" description="Helical" evidence="9">
    <location>
        <begin position="266"/>
        <end position="291"/>
    </location>
</feature>
<evidence type="ECO:0000256" key="6">
    <source>
        <dbReference type="ARBA" id="ARBA00023136"/>
    </source>
</evidence>
<comment type="subcellular location">
    <subcellularLocation>
        <location evidence="1">Membrane</location>
        <topology evidence="1">Multi-pass membrane protein</topology>
    </subcellularLocation>
</comment>
<dbReference type="GO" id="GO:0016020">
    <property type="term" value="C:membrane"/>
    <property type="evidence" value="ECO:0007669"/>
    <property type="project" value="UniProtKB-SubCell"/>
</dbReference>
<dbReference type="Proteomes" id="UP000216311">
    <property type="component" value="Unassembled WGS sequence"/>
</dbReference>
<evidence type="ECO:0000256" key="1">
    <source>
        <dbReference type="ARBA" id="ARBA00004141"/>
    </source>
</evidence>
<feature type="transmembrane region" description="Helical" evidence="9">
    <location>
        <begin position="412"/>
        <end position="431"/>
    </location>
</feature>
<keyword evidence="11" id="KW-1185">Reference proteome</keyword>
<evidence type="ECO:0000256" key="2">
    <source>
        <dbReference type="ARBA" id="ARBA00022676"/>
    </source>
</evidence>
<feature type="transmembrane region" description="Helical" evidence="9">
    <location>
        <begin position="311"/>
        <end position="333"/>
    </location>
</feature>
<dbReference type="AlphaFoldDB" id="A0A255GUX9"/>
<evidence type="ECO:0000256" key="4">
    <source>
        <dbReference type="ARBA" id="ARBA00022692"/>
    </source>
</evidence>
<feature type="transmembrane region" description="Helical" evidence="9">
    <location>
        <begin position="473"/>
        <end position="489"/>
    </location>
</feature>
<feature type="transmembrane region" description="Helical" evidence="9">
    <location>
        <begin position="384"/>
        <end position="405"/>
    </location>
</feature>
<comment type="similarity">
    <text evidence="7">Belongs to the MptA/B family.</text>
</comment>
<keyword evidence="4 9" id="KW-0812">Transmembrane</keyword>
<dbReference type="InterPro" id="IPR049829">
    <property type="entry name" value="MptA/B-like"/>
</dbReference>
<evidence type="ECO:0000256" key="7">
    <source>
        <dbReference type="ARBA" id="ARBA00043987"/>
    </source>
</evidence>
<feature type="region of interest" description="Disordered" evidence="8">
    <location>
        <begin position="497"/>
        <end position="533"/>
    </location>
</feature>
<proteinExistence type="inferred from homology"/>
<protein>
    <submittedName>
        <fullName evidence="10">DUF2029 domain-containing protein</fullName>
    </submittedName>
</protein>
<feature type="transmembrane region" description="Helical" evidence="9">
    <location>
        <begin position="340"/>
        <end position="361"/>
    </location>
</feature>
<dbReference type="GO" id="GO:0016757">
    <property type="term" value="F:glycosyltransferase activity"/>
    <property type="evidence" value="ECO:0007669"/>
    <property type="project" value="UniProtKB-KW"/>
</dbReference>
<reference evidence="10 11" key="1">
    <citation type="submission" date="2017-07" db="EMBL/GenBank/DDBJ databases">
        <title>Draft whole genome sequences of clinical Proprionibacteriaceae strains.</title>
        <authorList>
            <person name="Bernier A.-M."/>
            <person name="Bernard K."/>
            <person name="Domingo M.-C."/>
        </authorList>
    </citation>
    <scope>NUCLEOTIDE SEQUENCE [LARGE SCALE GENOMIC DNA]</scope>
    <source>
        <strain evidence="10 11">NML 130396</strain>
    </source>
</reference>
<comment type="caution">
    <text evidence="10">The sequence shown here is derived from an EMBL/GenBank/DDBJ whole genome shotgun (WGS) entry which is preliminary data.</text>
</comment>
<dbReference type="RefSeq" id="WP_094365061.1">
    <property type="nucleotide sequence ID" value="NZ_NMVQ01000044.1"/>
</dbReference>
<sequence>MALTVREVATRVDRYQRAATELLVQAFAVPSVRRGMVGSALISLGGLSPAFLPENSPWWKVLGLFRQYAWLGPGLGTLSALLGVLLVMHAWLDLRPRRGAWPVDFRAVLALWSLPMLLAPPIFSHDSYAYAAEGYMLHSGLNPYVMGAGMLQNRWGEQVVEVWRFTRAPYGPLSLQLSHLVVDAFGQSPYWSSALGMRLLAITGMVAAALTVPSLARRLGVDWRSALWFGLVNPLVIAHLVGGAHNDAVMIGFVALALHAAVRKRFLLGCCLVAAAGAIKIPGILAIVPVAMLAWPVLRPAPGWWGRLWQAAWRVALGTLVMLLAFTLITLACMPNGQGWGWVLAINVPGLASTISPPTMIGEVARMVLNLFGEHRAAVGAVRLARQIGMVLMVLTILGLLVRYAPKNPMKFLVLGWMALILGSPALHPWYLTWPATWFAFIRPSLRSVRVASWSSIALLSYSSVSFSWRNDLIAMGIAAAGVIAWMILTHDRRHFQQADEEPTPSAEVPARSSEPVGRSSEPVGRSSEPVDH</sequence>
<accession>A0A255GUX9</accession>
<evidence type="ECO:0000256" key="8">
    <source>
        <dbReference type="SAM" id="MobiDB-lite"/>
    </source>
</evidence>
<keyword evidence="5 9" id="KW-1133">Transmembrane helix</keyword>
<feature type="transmembrane region" description="Helical" evidence="9">
    <location>
        <begin position="68"/>
        <end position="92"/>
    </location>
</feature>